<keyword evidence="3" id="KW-0645">Protease</keyword>
<dbReference type="PANTHER" id="PTHR30023:SF0">
    <property type="entry name" value="PENICILLIN-SENSITIVE CARBOXYPEPTIDASE A"/>
    <property type="match status" value="1"/>
</dbReference>
<sequence length="494" mass="53843">MRKKLKLSVCILLIFIFALVPYIHETGNAAIAAENKGDLAEQLDDLLNHDPILDGALAGISIRSADTGDILYDHLGDTRLRPASNMKLFTAAAALSVLGEDYSFATEVQTDGSIKGKNLNGNLYLKGKGDPTLLKSDFDKLAEKIKQQGIKVIRGHLIGDDTWYDDIRYSPDLPWSDEHTYYGAQVSALTASPNEDYDAGTVIVEVNPDSKSGKKPLVALSPKTDYVNIENHAKTVSADEKKDITIERKHGTNTITIEGTIPVGASRTREWISVWEPTGYALDLFKQSLAEHGITLRGKVKTGAVPKHSRLLTTHHSIPLSELMIPFMKLSNNGHAEILVKEMGKVQKGEGSWEKGLEVLEKELPKFNVDTSKLVIRDGSGVSHINLVSANQVSALLYSVQDEKWFPSYINALPVAGASDRLTGGTLRDRMKNTVAEGKVKAKTGSLTTVSTLSGYVDTKSGETLVFSILLDHLIDDSKGKDVEDKIAVVLANQ</sequence>
<dbReference type="Pfam" id="PF02113">
    <property type="entry name" value="Peptidase_S13"/>
    <property type="match status" value="1"/>
</dbReference>
<dbReference type="RefSeq" id="WP_003326025.1">
    <property type="nucleotide sequence ID" value="NC_014639.1"/>
</dbReference>
<keyword evidence="2" id="KW-0378">Hydrolase</keyword>
<name>A0ABM5LWW3_BACA1</name>
<evidence type="ECO:0000313" key="4">
    <source>
        <dbReference type="Proteomes" id="UP000006867"/>
    </source>
</evidence>
<dbReference type="InterPro" id="IPR012338">
    <property type="entry name" value="Beta-lactam/transpept-like"/>
</dbReference>
<dbReference type="NCBIfam" id="TIGR00666">
    <property type="entry name" value="PBP4"/>
    <property type="match status" value="1"/>
</dbReference>
<keyword evidence="4" id="KW-1185">Reference proteome</keyword>
<dbReference type="EMBL" id="CP002207">
    <property type="protein sequence ID" value="ADP32396.1"/>
    <property type="molecule type" value="Genomic_DNA"/>
</dbReference>
<evidence type="ECO:0000256" key="1">
    <source>
        <dbReference type="ARBA" id="ARBA00006096"/>
    </source>
</evidence>
<dbReference type="GO" id="GO:0004180">
    <property type="term" value="F:carboxypeptidase activity"/>
    <property type="evidence" value="ECO:0007669"/>
    <property type="project" value="UniProtKB-KW"/>
</dbReference>
<evidence type="ECO:0000256" key="2">
    <source>
        <dbReference type="ARBA" id="ARBA00022801"/>
    </source>
</evidence>
<proteinExistence type="inferred from homology"/>
<evidence type="ECO:0000313" key="3">
    <source>
        <dbReference type="EMBL" id="ADP32396.1"/>
    </source>
</evidence>
<comment type="similarity">
    <text evidence="1">Belongs to the peptidase S13 family.</text>
</comment>
<accession>A0ABM5LWW3</accession>
<dbReference type="Gene3D" id="3.40.710.10">
    <property type="entry name" value="DD-peptidase/beta-lactamase superfamily"/>
    <property type="match status" value="2"/>
</dbReference>
<dbReference type="InterPro" id="IPR000667">
    <property type="entry name" value="Peptidase_S13"/>
</dbReference>
<gene>
    <name evidence="3" type="ordered locus">BATR1942_07230</name>
</gene>
<dbReference type="PRINTS" id="PR00922">
    <property type="entry name" value="DADACBPTASE3"/>
</dbReference>
<keyword evidence="3" id="KW-0121">Carboxypeptidase</keyword>
<dbReference type="Proteomes" id="UP000006867">
    <property type="component" value="Chromosome"/>
</dbReference>
<dbReference type="PANTHER" id="PTHR30023">
    <property type="entry name" value="D-ALANYL-D-ALANINE CARBOXYPEPTIDASE"/>
    <property type="match status" value="1"/>
</dbReference>
<protein>
    <submittedName>
        <fullName evidence="3">D-alanyl-D-alanine carboxypeptidase</fullName>
    </submittedName>
</protein>
<dbReference type="SUPFAM" id="SSF56601">
    <property type="entry name" value="beta-lactamase/transpeptidase-like"/>
    <property type="match status" value="1"/>
</dbReference>
<reference evidence="3 4" key="1">
    <citation type="journal article" date="2011" name="Front. Microbiol.">
        <title>Genomic signatures of strain selection and enhancement in Bacillus atrophaeus var. globigii, a historical biowarfare simulant.</title>
        <authorList>
            <person name="Gibbons H.S."/>
            <person name="Broomall S.M."/>
            <person name="McNew L.A."/>
            <person name="Daligault H."/>
            <person name="Chapman C."/>
            <person name="Bruce D."/>
            <person name="Karavis M."/>
            <person name="Krepps M."/>
            <person name="McGregor P.A."/>
            <person name="Hong C."/>
            <person name="Park K.H."/>
            <person name="Akmal A."/>
            <person name="Feldman A."/>
            <person name="Lin J.S."/>
            <person name="Chang W.E."/>
            <person name="Higgs B.W."/>
            <person name="Demirev P."/>
            <person name="Lindquist J."/>
            <person name="Liem A."/>
            <person name="Fochler E."/>
            <person name="Read T.D."/>
            <person name="Tapia R."/>
            <person name="Johnson S."/>
            <person name="Bishop-Lilly K.A."/>
            <person name="Detter C."/>
            <person name="Han C."/>
            <person name="Sozhamannan S."/>
            <person name="Rosenzweig C.N."/>
            <person name="Skowronski E.W."/>
        </authorList>
    </citation>
    <scope>NUCLEOTIDE SEQUENCE [LARGE SCALE GENOMIC DNA]</scope>
    <source>
        <strain evidence="3 4">1942</strain>
    </source>
</reference>
<dbReference type="Gene3D" id="3.50.80.20">
    <property type="entry name" value="D-Ala-D-Ala carboxypeptidase C, peptidase S13"/>
    <property type="match status" value="1"/>
</dbReference>
<organism evidence="3 4">
    <name type="scientific">Bacillus atrophaeus (strain 1942)</name>
    <dbReference type="NCBI Taxonomy" id="720555"/>
    <lineage>
        <taxon>Bacteria</taxon>
        <taxon>Bacillati</taxon>
        <taxon>Bacillota</taxon>
        <taxon>Bacilli</taxon>
        <taxon>Bacillales</taxon>
        <taxon>Bacillaceae</taxon>
        <taxon>Bacillus</taxon>
    </lineage>
</organism>